<proteinExistence type="predicted"/>
<dbReference type="AlphaFoldDB" id="A0AAW0WAX3"/>
<accession>A0AAW0WAX3</accession>
<keyword evidence="4" id="KW-1185">Reference proteome</keyword>
<evidence type="ECO:0000313" key="4">
    <source>
        <dbReference type="Proteomes" id="UP001445076"/>
    </source>
</evidence>
<protein>
    <submittedName>
        <fullName evidence="3">Uncharacterized protein</fullName>
    </submittedName>
</protein>
<gene>
    <name evidence="3" type="ORF">OTU49_008974</name>
</gene>
<dbReference type="Proteomes" id="UP001445076">
    <property type="component" value="Unassembled WGS sequence"/>
</dbReference>
<dbReference type="EMBL" id="JARKIK010000071">
    <property type="protein sequence ID" value="KAK8728488.1"/>
    <property type="molecule type" value="Genomic_DNA"/>
</dbReference>
<feature type="signal peptide" evidence="2">
    <location>
        <begin position="1"/>
        <end position="26"/>
    </location>
</feature>
<feature type="compositionally biased region" description="Low complexity" evidence="1">
    <location>
        <begin position="131"/>
        <end position="156"/>
    </location>
</feature>
<name>A0AAW0WAX3_CHEQU</name>
<feature type="region of interest" description="Disordered" evidence="1">
    <location>
        <begin position="105"/>
        <end position="172"/>
    </location>
</feature>
<keyword evidence="2" id="KW-0732">Signal</keyword>
<reference evidence="3 4" key="1">
    <citation type="journal article" date="2024" name="BMC Genomics">
        <title>Genome assembly of redclaw crayfish (Cherax quadricarinatus) provides insights into its immune adaptation and hypoxia tolerance.</title>
        <authorList>
            <person name="Liu Z."/>
            <person name="Zheng J."/>
            <person name="Li H."/>
            <person name="Fang K."/>
            <person name="Wang S."/>
            <person name="He J."/>
            <person name="Zhou D."/>
            <person name="Weng S."/>
            <person name="Chi M."/>
            <person name="Gu Z."/>
            <person name="He J."/>
            <person name="Li F."/>
            <person name="Wang M."/>
        </authorList>
    </citation>
    <scope>NUCLEOTIDE SEQUENCE [LARGE SCALE GENOMIC DNA]</scope>
    <source>
        <strain evidence="3">ZL_2023a</strain>
    </source>
</reference>
<organism evidence="3 4">
    <name type="scientific">Cherax quadricarinatus</name>
    <name type="common">Australian red claw crayfish</name>
    <dbReference type="NCBI Taxonomy" id="27406"/>
    <lineage>
        <taxon>Eukaryota</taxon>
        <taxon>Metazoa</taxon>
        <taxon>Ecdysozoa</taxon>
        <taxon>Arthropoda</taxon>
        <taxon>Crustacea</taxon>
        <taxon>Multicrustacea</taxon>
        <taxon>Malacostraca</taxon>
        <taxon>Eumalacostraca</taxon>
        <taxon>Eucarida</taxon>
        <taxon>Decapoda</taxon>
        <taxon>Pleocyemata</taxon>
        <taxon>Astacidea</taxon>
        <taxon>Parastacoidea</taxon>
        <taxon>Parastacidae</taxon>
        <taxon>Cherax</taxon>
    </lineage>
</organism>
<sequence>MNMLTQVVAVMAVVVMTLMVMTEAHALPRRHHGQAHQLCQAPESHIIMTNLTQELCTQDNNTKCVANMESCLRETTTPKPGNSANEKQQILLNITACAQQLGYNITNPGNSSEHHGSPNGHHGTHNKHHGSPNGHHGSPNGHHGTPTGHHGTHTGPDSSWENNSQNGFSKCRNKLRGPERYFQKLGLSTDQFLPMITCLMTMSGQLDSFSTCINQ</sequence>
<feature type="chain" id="PRO_5043317832" evidence="2">
    <location>
        <begin position="27"/>
        <end position="215"/>
    </location>
</feature>
<evidence type="ECO:0000313" key="3">
    <source>
        <dbReference type="EMBL" id="KAK8728488.1"/>
    </source>
</evidence>
<evidence type="ECO:0000256" key="2">
    <source>
        <dbReference type="SAM" id="SignalP"/>
    </source>
</evidence>
<comment type="caution">
    <text evidence="3">The sequence shown here is derived from an EMBL/GenBank/DDBJ whole genome shotgun (WGS) entry which is preliminary data.</text>
</comment>
<feature type="compositionally biased region" description="Polar residues" evidence="1">
    <location>
        <begin position="157"/>
        <end position="168"/>
    </location>
</feature>
<evidence type="ECO:0000256" key="1">
    <source>
        <dbReference type="SAM" id="MobiDB-lite"/>
    </source>
</evidence>